<protein>
    <submittedName>
        <fullName evidence="1">Uncharacterized protein</fullName>
    </submittedName>
</protein>
<comment type="caution">
    <text evidence="1">The sequence shown here is derived from an EMBL/GenBank/DDBJ whole genome shotgun (WGS) entry which is preliminary data.</text>
</comment>
<dbReference type="Proteomes" id="UP001277967">
    <property type="component" value="Unassembled WGS sequence"/>
</dbReference>
<accession>A0ABU5FDL1</accession>
<name>A0ABU5FDL1_9PSED</name>
<evidence type="ECO:0000313" key="2">
    <source>
        <dbReference type="Proteomes" id="UP001277967"/>
    </source>
</evidence>
<reference evidence="1 2" key="1">
    <citation type="submission" date="2023-11" db="EMBL/GenBank/DDBJ databases">
        <title>Genome sequence of Pseudomonas salmasensis Strain SLU99.</title>
        <authorList>
            <person name="Ghadamgahi F."/>
            <person name="Kalyandurg P.B."/>
            <person name="Catara V."/>
            <person name="Vetukuri R."/>
            <person name="Ghosh S."/>
        </authorList>
    </citation>
    <scope>NUCLEOTIDE SEQUENCE [LARGE SCALE GENOMIC DNA]</scope>
    <source>
        <strain evidence="1 2">SLU99</strain>
    </source>
</reference>
<proteinExistence type="predicted"/>
<keyword evidence="2" id="KW-1185">Reference proteome</keyword>
<dbReference type="RefSeq" id="WP_320746387.1">
    <property type="nucleotide sequence ID" value="NZ_JAXGGE010000001.1"/>
</dbReference>
<evidence type="ECO:0000313" key="1">
    <source>
        <dbReference type="EMBL" id="MDY4299368.1"/>
    </source>
</evidence>
<organism evidence="1 2">
    <name type="scientific">Pseudomonas salmasensis</name>
    <dbReference type="NCBI Taxonomy" id="2745514"/>
    <lineage>
        <taxon>Bacteria</taxon>
        <taxon>Pseudomonadati</taxon>
        <taxon>Pseudomonadota</taxon>
        <taxon>Gammaproteobacteria</taxon>
        <taxon>Pseudomonadales</taxon>
        <taxon>Pseudomonadaceae</taxon>
        <taxon>Pseudomonas</taxon>
    </lineage>
</organism>
<sequence>MTYIPEEKRKHLSDLLAIAQQRLHTLKEIVATTNHDCSGSDIRLAIGDAITPLNIAHEAAEAL</sequence>
<dbReference type="EMBL" id="JAXGGE010000001">
    <property type="protein sequence ID" value="MDY4299368.1"/>
    <property type="molecule type" value="Genomic_DNA"/>
</dbReference>
<gene>
    <name evidence="1" type="ORF">SO486_05075</name>
</gene>